<feature type="compositionally biased region" description="Polar residues" evidence="1">
    <location>
        <begin position="67"/>
        <end position="86"/>
    </location>
</feature>
<name>A0ABS8UMC4_DATST</name>
<gene>
    <name evidence="2" type="primary">GBF1_1</name>
    <name evidence="2" type="ORF">HAX54_017661</name>
</gene>
<dbReference type="EMBL" id="JACEIK010002174">
    <property type="protein sequence ID" value="MCD9559605.1"/>
    <property type="molecule type" value="Genomic_DNA"/>
</dbReference>
<evidence type="ECO:0000313" key="3">
    <source>
        <dbReference type="Proteomes" id="UP000823775"/>
    </source>
</evidence>
<evidence type="ECO:0000256" key="1">
    <source>
        <dbReference type="SAM" id="MobiDB-lite"/>
    </source>
</evidence>
<sequence length="86" mass="8731">IQAKKLKGCSGGKAGESGKVACRSGNDGATRSAKSGSEGSSDANDENDNHEFSADKNRSFDLMLANGASSQNNPATGTQSPCPQLI</sequence>
<keyword evidence="3" id="KW-1185">Reference proteome</keyword>
<feature type="compositionally biased region" description="Basic and acidic residues" evidence="1">
    <location>
        <begin position="47"/>
        <end position="59"/>
    </location>
</feature>
<proteinExistence type="predicted"/>
<protein>
    <submittedName>
        <fullName evidence="2">G-box binding factor</fullName>
    </submittedName>
</protein>
<feature type="compositionally biased region" description="Polar residues" evidence="1">
    <location>
        <begin position="27"/>
        <end position="42"/>
    </location>
</feature>
<reference evidence="2 3" key="1">
    <citation type="journal article" date="2021" name="BMC Genomics">
        <title>Datura genome reveals duplications of psychoactive alkaloid biosynthetic genes and high mutation rate following tissue culture.</title>
        <authorList>
            <person name="Rajewski A."/>
            <person name="Carter-House D."/>
            <person name="Stajich J."/>
            <person name="Litt A."/>
        </authorList>
    </citation>
    <scope>NUCLEOTIDE SEQUENCE [LARGE SCALE GENOMIC DNA]</scope>
    <source>
        <strain evidence="2">AR-01</strain>
    </source>
</reference>
<feature type="region of interest" description="Disordered" evidence="1">
    <location>
        <begin position="1"/>
        <end position="86"/>
    </location>
</feature>
<comment type="caution">
    <text evidence="2">The sequence shown here is derived from an EMBL/GenBank/DDBJ whole genome shotgun (WGS) entry which is preliminary data.</text>
</comment>
<evidence type="ECO:0000313" key="2">
    <source>
        <dbReference type="EMBL" id="MCD9559605.1"/>
    </source>
</evidence>
<accession>A0ABS8UMC4</accession>
<feature type="non-terminal residue" evidence="2">
    <location>
        <position position="1"/>
    </location>
</feature>
<dbReference type="Proteomes" id="UP000823775">
    <property type="component" value="Unassembled WGS sequence"/>
</dbReference>
<organism evidence="2 3">
    <name type="scientific">Datura stramonium</name>
    <name type="common">Jimsonweed</name>
    <name type="synonym">Common thornapple</name>
    <dbReference type="NCBI Taxonomy" id="4076"/>
    <lineage>
        <taxon>Eukaryota</taxon>
        <taxon>Viridiplantae</taxon>
        <taxon>Streptophyta</taxon>
        <taxon>Embryophyta</taxon>
        <taxon>Tracheophyta</taxon>
        <taxon>Spermatophyta</taxon>
        <taxon>Magnoliopsida</taxon>
        <taxon>eudicotyledons</taxon>
        <taxon>Gunneridae</taxon>
        <taxon>Pentapetalae</taxon>
        <taxon>asterids</taxon>
        <taxon>lamiids</taxon>
        <taxon>Solanales</taxon>
        <taxon>Solanaceae</taxon>
        <taxon>Solanoideae</taxon>
        <taxon>Datureae</taxon>
        <taxon>Datura</taxon>
    </lineage>
</organism>